<sequence length="248" mass="27836">MIKSFAKINVFLKINGQKSINSHKYHTITSRFMKVYSLYDEIEIVSNDGFLLCGDFGCDMCDNSVYKAYKTLLRHLDSAQQKLVTNLKISINKNIPKGGGLGGGSSNAAEFLLYVNREFDLGLSQEQLCDIGRSAGLDTLFFLSGLDVADVSGVGDVINKSNESLFSVDIVDSGVFCDTSKIYKEYAKNFYREKDFVFFSNEEVFLNDAYMNNDLLAPLLRLYPSLQEYVDRGYFLSGSGGCFWRKVV</sequence>
<dbReference type="InterPro" id="IPR036554">
    <property type="entry name" value="GHMP_kinase_C_sf"/>
</dbReference>
<evidence type="ECO:0000256" key="4">
    <source>
        <dbReference type="ARBA" id="ARBA00022840"/>
    </source>
</evidence>
<evidence type="ECO:0000256" key="1">
    <source>
        <dbReference type="ARBA" id="ARBA00022679"/>
    </source>
</evidence>
<dbReference type="InterPro" id="IPR014721">
    <property type="entry name" value="Ribsml_uS5_D2-typ_fold_subgr"/>
</dbReference>
<dbReference type="GO" id="GO:0050515">
    <property type="term" value="F:4-(cytidine 5'-diphospho)-2-C-methyl-D-erythritol kinase activity"/>
    <property type="evidence" value="ECO:0007669"/>
    <property type="project" value="UniProtKB-EC"/>
</dbReference>
<dbReference type="PANTHER" id="PTHR43527:SF2">
    <property type="entry name" value="4-DIPHOSPHOCYTIDYL-2-C-METHYL-D-ERYTHRITOL KINASE, CHLOROPLASTIC"/>
    <property type="match status" value="1"/>
</dbReference>
<evidence type="ECO:0000313" key="8">
    <source>
        <dbReference type="Proteomes" id="UP001210261"/>
    </source>
</evidence>
<dbReference type="EC" id="2.7.1.148" evidence="5"/>
<dbReference type="InterPro" id="IPR006204">
    <property type="entry name" value="GHMP_kinase_N_dom"/>
</dbReference>
<dbReference type="EMBL" id="JAQHXR010000001">
    <property type="protein sequence ID" value="MDA3968572.1"/>
    <property type="molecule type" value="Genomic_DNA"/>
</dbReference>
<comment type="caution">
    <text evidence="7">The sequence shown here is derived from an EMBL/GenBank/DDBJ whole genome shotgun (WGS) entry which is preliminary data.</text>
</comment>
<dbReference type="PANTHER" id="PTHR43527">
    <property type="entry name" value="4-DIPHOSPHOCYTIDYL-2-C-METHYL-D-ERYTHRITOL KINASE, CHLOROPLASTIC"/>
    <property type="match status" value="1"/>
</dbReference>
<dbReference type="InterPro" id="IPR004424">
    <property type="entry name" value="IspE"/>
</dbReference>
<protein>
    <recommendedName>
        <fullName evidence="5">4-(cytidine 5'-diphospho)-2-C-methyl-D-erythritol kinase</fullName>
        <ecNumber evidence="5">2.7.1.148</ecNumber>
    </recommendedName>
</protein>
<evidence type="ECO:0000313" key="7">
    <source>
        <dbReference type="EMBL" id="MDA3968572.1"/>
    </source>
</evidence>
<name>A0ABT4VCZ2_9HELI</name>
<keyword evidence="1 7" id="KW-0808">Transferase</keyword>
<dbReference type="InterPro" id="IPR020568">
    <property type="entry name" value="Ribosomal_Su5_D2-typ_SF"/>
</dbReference>
<dbReference type="RefSeq" id="WP_271020856.1">
    <property type="nucleotide sequence ID" value="NZ_JAQHXR010000001.1"/>
</dbReference>
<evidence type="ECO:0000256" key="3">
    <source>
        <dbReference type="ARBA" id="ARBA00022777"/>
    </source>
</evidence>
<dbReference type="SUPFAM" id="SSF54211">
    <property type="entry name" value="Ribosomal protein S5 domain 2-like"/>
    <property type="match status" value="1"/>
</dbReference>
<proteinExistence type="predicted"/>
<gene>
    <name evidence="7" type="ORF">PF021_02660</name>
</gene>
<dbReference type="Proteomes" id="UP001210261">
    <property type="component" value="Unassembled WGS sequence"/>
</dbReference>
<organism evidence="7 8">
    <name type="scientific">Helicobacter ibis</name>
    <dbReference type="NCBI Taxonomy" id="2962633"/>
    <lineage>
        <taxon>Bacteria</taxon>
        <taxon>Pseudomonadati</taxon>
        <taxon>Campylobacterota</taxon>
        <taxon>Epsilonproteobacteria</taxon>
        <taxon>Campylobacterales</taxon>
        <taxon>Helicobacteraceae</taxon>
        <taxon>Helicobacter</taxon>
    </lineage>
</organism>
<keyword evidence="8" id="KW-1185">Reference proteome</keyword>
<keyword evidence="3 7" id="KW-0418">Kinase</keyword>
<feature type="domain" description="GHMP kinase N-terminal" evidence="6">
    <location>
        <begin position="63"/>
        <end position="144"/>
    </location>
</feature>
<accession>A0ABT4VCZ2</accession>
<evidence type="ECO:0000259" key="6">
    <source>
        <dbReference type="Pfam" id="PF00288"/>
    </source>
</evidence>
<evidence type="ECO:0000256" key="5">
    <source>
        <dbReference type="NCBIfam" id="TIGR00154"/>
    </source>
</evidence>
<evidence type="ECO:0000256" key="2">
    <source>
        <dbReference type="ARBA" id="ARBA00022741"/>
    </source>
</evidence>
<dbReference type="Gene3D" id="3.30.230.10">
    <property type="match status" value="1"/>
</dbReference>
<dbReference type="NCBIfam" id="NF003216">
    <property type="entry name" value="PRK04181.1"/>
    <property type="match status" value="1"/>
</dbReference>
<keyword evidence="2" id="KW-0547">Nucleotide-binding</keyword>
<dbReference type="NCBIfam" id="TIGR00154">
    <property type="entry name" value="ispE"/>
    <property type="match status" value="1"/>
</dbReference>
<dbReference type="SUPFAM" id="SSF55060">
    <property type="entry name" value="GHMP Kinase, C-terminal domain"/>
    <property type="match status" value="1"/>
</dbReference>
<keyword evidence="4" id="KW-0067">ATP-binding</keyword>
<reference evidence="7 8" key="1">
    <citation type="submission" date="2023-01" db="EMBL/GenBank/DDBJ databases">
        <title>Description of Helicobacter ibis sp. nov. isolated from faecal droppings of black-faced ibis (Theristicus melanopis).</title>
        <authorList>
            <person name="Lopez-Cantillo M."/>
            <person name="Vidal-Veuthey B."/>
            <person name="Mella A."/>
            <person name="De La Haba R."/>
            <person name="Collado L."/>
        </authorList>
    </citation>
    <scope>NUCLEOTIDE SEQUENCE [LARGE SCALE GENOMIC DNA]</scope>
    <source>
        <strain evidence="7 8">A82</strain>
    </source>
</reference>
<dbReference type="Pfam" id="PF00288">
    <property type="entry name" value="GHMP_kinases_N"/>
    <property type="match status" value="1"/>
</dbReference>